<dbReference type="GO" id="GO:0008483">
    <property type="term" value="F:transaminase activity"/>
    <property type="evidence" value="ECO:0007669"/>
    <property type="project" value="UniProtKB-KW"/>
</dbReference>
<sequence length="364" mass="38550">MPGSDALASLRAQFPVVERLAYLNAGTNGPIARAATEAVRAQAELEEREGRGAMPFFAAFQERMEQLRAGYAAYLNAAPADVALTTSTTDGVSRVLLGLALRPGDEILTSDEEHPGVYGPLVAQRERGVAVRTAPLADLADAIGPSTRLVVCSHVSWRSGAYAPTAALAAAPPLVLLDGAQGVGAVPTDVTALGADFYAGAGQKWLCGPSGTGMLWIDPAARERLTVPSPGYLNLADANAGLDAVARDDAQAFDTPTLASLAPVHAVAMLELFEATGWAAIHRHAHDLAELAADKLRERGRELLERDRTTLVTWREPNAPDRSEQLAQAGVIVRFLPGEDILRASFGGWNDERDLERLLEALPA</sequence>
<keyword evidence="5" id="KW-1185">Reference proteome</keyword>
<dbReference type="InterPro" id="IPR015421">
    <property type="entry name" value="PyrdxlP-dep_Trfase_major"/>
</dbReference>
<dbReference type="InterPro" id="IPR015424">
    <property type="entry name" value="PyrdxlP-dep_Trfase"/>
</dbReference>
<dbReference type="PANTHER" id="PTHR43586">
    <property type="entry name" value="CYSTEINE DESULFURASE"/>
    <property type="match status" value="1"/>
</dbReference>
<dbReference type="Gene3D" id="3.90.1150.10">
    <property type="entry name" value="Aspartate Aminotransferase, domain 1"/>
    <property type="match status" value="1"/>
</dbReference>
<evidence type="ECO:0000256" key="1">
    <source>
        <dbReference type="ARBA" id="ARBA00001933"/>
    </source>
</evidence>
<dbReference type="InterPro" id="IPR015422">
    <property type="entry name" value="PyrdxlP-dep_Trfase_small"/>
</dbReference>
<proteinExistence type="predicted"/>
<accession>A0ABU4HM64</accession>
<reference evidence="4 5" key="2">
    <citation type="submission" date="2023-10" db="EMBL/GenBank/DDBJ databases">
        <authorList>
            <person name="Han X.F."/>
        </authorList>
    </citation>
    <scope>NUCLEOTIDE SEQUENCE [LARGE SCALE GENOMIC DNA]</scope>
    <source>
        <strain evidence="4 5">KCTC 39840</strain>
    </source>
</reference>
<evidence type="ECO:0000259" key="3">
    <source>
        <dbReference type="Pfam" id="PF00266"/>
    </source>
</evidence>
<name>A0ABU4HM64_9ACTN</name>
<gene>
    <name evidence="4" type="ORF">R7226_08635</name>
</gene>
<keyword evidence="4" id="KW-0808">Transferase</keyword>
<evidence type="ECO:0000313" key="4">
    <source>
        <dbReference type="EMBL" id="MDW5594400.1"/>
    </source>
</evidence>
<evidence type="ECO:0000256" key="2">
    <source>
        <dbReference type="ARBA" id="ARBA00022898"/>
    </source>
</evidence>
<dbReference type="Gene3D" id="3.40.640.10">
    <property type="entry name" value="Type I PLP-dependent aspartate aminotransferase-like (Major domain)"/>
    <property type="match status" value="1"/>
</dbReference>
<evidence type="ECO:0000313" key="5">
    <source>
        <dbReference type="Proteomes" id="UP001284601"/>
    </source>
</evidence>
<organism evidence="4 5">
    <name type="scientific">Conexibacter stalactiti</name>
    <dbReference type="NCBI Taxonomy" id="1940611"/>
    <lineage>
        <taxon>Bacteria</taxon>
        <taxon>Bacillati</taxon>
        <taxon>Actinomycetota</taxon>
        <taxon>Thermoleophilia</taxon>
        <taxon>Solirubrobacterales</taxon>
        <taxon>Conexibacteraceae</taxon>
        <taxon>Conexibacter</taxon>
    </lineage>
</organism>
<dbReference type="RefSeq" id="WP_318596671.1">
    <property type="nucleotide sequence ID" value="NZ_JAWSTH010000016.1"/>
</dbReference>
<dbReference type="Proteomes" id="UP001284601">
    <property type="component" value="Unassembled WGS sequence"/>
</dbReference>
<reference evidence="5" key="1">
    <citation type="submission" date="2023-07" db="EMBL/GenBank/DDBJ databases">
        <title>Conexibacter stalactiti sp. nov., isolated from stalactites in a lava cave and emended description of the genus Conexibacter.</title>
        <authorList>
            <person name="Lee S.D."/>
        </authorList>
    </citation>
    <scope>NUCLEOTIDE SEQUENCE [LARGE SCALE GENOMIC DNA]</scope>
    <source>
        <strain evidence="5">KCTC 39840</strain>
    </source>
</reference>
<keyword evidence="2" id="KW-0663">Pyridoxal phosphate</keyword>
<comment type="cofactor">
    <cofactor evidence="1">
        <name>pyridoxal 5'-phosphate</name>
        <dbReference type="ChEBI" id="CHEBI:597326"/>
    </cofactor>
</comment>
<dbReference type="EMBL" id="JAWSTH010000016">
    <property type="protein sequence ID" value="MDW5594400.1"/>
    <property type="molecule type" value="Genomic_DNA"/>
</dbReference>
<protein>
    <submittedName>
        <fullName evidence="4">Aminotransferase class V-fold PLP-dependent enzyme</fullName>
    </submittedName>
</protein>
<feature type="domain" description="Aminotransferase class V" evidence="3">
    <location>
        <begin position="51"/>
        <end position="357"/>
    </location>
</feature>
<keyword evidence="4" id="KW-0032">Aminotransferase</keyword>
<dbReference type="InterPro" id="IPR000192">
    <property type="entry name" value="Aminotrans_V_dom"/>
</dbReference>
<comment type="caution">
    <text evidence="4">The sequence shown here is derived from an EMBL/GenBank/DDBJ whole genome shotgun (WGS) entry which is preliminary data.</text>
</comment>
<dbReference type="Pfam" id="PF00266">
    <property type="entry name" value="Aminotran_5"/>
    <property type="match status" value="1"/>
</dbReference>
<dbReference type="SUPFAM" id="SSF53383">
    <property type="entry name" value="PLP-dependent transferases"/>
    <property type="match status" value="1"/>
</dbReference>
<dbReference type="PANTHER" id="PTHR43586:SF8">
    <property type="entry name" value="CYSTEINE DESULFURASE 1, CHLOROPLASTIC"/>
    <property type="match status" value="1"/>
</dbReference>